<dbReference type="AlphaFoldDB" id="A0A6N7L3S4"/>
<dbReference type="RefSeq" id="WP_153471722.1">
    <property type="nucleotide sequence ID" value="NZ_WBOF01000007.1"/>
</dbReference>
<sequence>MDLSTVFRMPAIHDLHQAKTRRIHHALVRGAGRDIPIPEPTAAAYALAHHVLEGAEHAAHTNDPDTFAWYTEHPDAGAADLAPAGPLTVAPDEANLITSSISDTPYYVLGPTTQAAAEHLHKLTLESASLAAEHGFGELVDAHAPLVCLLTGKPLGSPLRSWTISRMPGTVFLDYVPDNPVMVARDLVHEAGHNWLNDALTATGCEIDNTQTFYSPWKKTHRPAYGFLHGCWSFSLVALYVAAVLPTTGDETHTFLTAYLDRQRTQLRIVTGDHETALQTITDATLRARLRTVYRHALAL</sequence>
<keyword evidence="2" id="KW-1185">Reference proteome</keyword>
<dbReference type="EMBL" id="WBOF01000007">
    <property type="protein sequence ID" value="MQS17905.1"/>
    <property type="molecule type" value="Genomic_DNA"/>
</dbReference>
<dbReference type="InterPro" id="IPR026337">
    <property type="entry name" value="AKG_HExxH"/>
</dbReference>
<proteinExistence type="predicted"/>
<name>A0A6N7L3S4_9ACTN</name>
<dbReference type="Proteomes" id="UP000450000">
    <property type="component" value="Unassembled WGS sequence"/>
</dbReference>
<evidence type="ECO:0000313" key="2">
    <source>
        <dbReference type="Proteomes" id="UP000450000"/>
    </source>
</evidence>
<dbReference type="OrthoDB" id="796761at2"/>
<accession>A0A6N7L3S4</accession>
<reference evidence="1 2" key="1">
    <citation type="submission" date="2019-09" db="EMBL/GenBank/DDBJ databases">
        <title>Genome Sequences of Streptomyces kaniharaensis ATCC 21070.</title>
        <authorList>
            <person name="Zhu W."/>
            <person name="De Crecy-Lagard V."/>
            <person name="Richards N.G."/>
        </authorList>
    </citation>
    <scope>NUCLEOTIDE SEQUENCE [LARGE SCALE GENOMIC DNA]</scope>
    <source>
        <strain evidence="1 2">SF-557</strain>
    </source>
</reference>
<dbReference type="NCBIfam" id="TIGR04267">
    <property type="entry name" value="mod_HExxH"/>
    <property type="match status" value="1"/>
</dbReference>
<organism evidence="1 2">
    <name type="scientific">Streptomyces kaniharaensis</name>
    <dbReference type="NCBI Taxonomy" id="212423"/>
    <lineage>
        <taxon>Bacteria</taxon>
        <taxon>Bacillati</taxon>
        <taxon>Actinomycetota</taxon>
        <taxon>Actinomycetes</taxon>
        <taxon>Kitasatosporales</taxon>
        <taxon>Streptomycetaceae</taxon>
        <taxon>Streptomyces</taxon>
    </lineage>
</organism>
<evidence type="ECO:0000313" key="1">
    <source>
        <dbReference type="EMBL" id="MQS17905.1"/>
    </source>
</evidence>
<protein>
    <submittedName>
        <fullName evidence="1">HEXXH motif domain-containing protein</fullName>
    </submittedName>
</protein>
<gene>
    <name evidence="1" type="ORF">F7Q99_38390</name>
</gene>
<comment type="caution">
    <text evidence="1">The sequence shown here is derived from an EMBL/GenBank/DDBJ whole genome shotgun (WGS) entry which is preliminary data.</text>
</comment>